<dbReference type="PANTHER" id="PTHR12815">
    <property type="entry name" value="SORTING AND ASSEMBLY MACHINERY SAMM50 PROTEIN FAMILY MEMBER"/>
    <property type="match status" value="1"/>
</dbReference>
<dbReference type="FunFam" id="2.40.160.50:FF:000007">
    <property type="entry name" value="Outer envelope protein 80, chloroplastic"/>
    <property type="match status" value="1"/>
</dbReference>
<proteinExistence type="predicted"/>
<dbReference type="GO" id="GO:0009793">
    <property type="term" value="P:embryo development ending in seed dormancy"/>
    <property type="evidence" value="ECO:0007669"/>
    <property type="project" value="TreeGrafter"/>
</dbReference>
<evidence type="ECO:0000259" key="4">
    <source>
        <dbReference type="Pfam" id="PF01103"/>
    </source>
</evidence>
<dbReference type="GO" id="GO:0009658">
    <property type="term" value="P:chloroplast organization"/>
    <property type="evidence" value="ECO:0007669"/>
    <property type="project" value="TreeGrafter"/>
</dbReference>
<dbReference type="InterPro" id="IPR000184">
    <property type="entry name" value="Bac_surfAg_D15"/>
</dbReference>
<accession>A0A2G9G9H1</accession>
<keyword evidence="6" id="KW-1185">Reference proteome</keyword>
<dbReference type="GO" id="GO:0009707">
    <property type="term" value="C:chloroplast outer membrane"/>
    <property type="evidence" value="ECO:0007669"/>
    <property type="project" value="UniProtKB-SubCell"/>
</dbReference>
<dbReference type="STRING" id="429701.A0A2G9G9H1"/>
<dbReference type="AlphaFoldDB" id="A0A2G9G9H1"/>
<comment type="subcellular location">
    <subcellularLocation>
        <location evidence="3">Plastid</location>
        <location evidence="3">Chloroplast outer membrane</location>
    </subcellularLocation>
</comment>
<dbReference type="InterPro" id="IPR039910">
    <property type="entry name" value="D15-like"/>
</dbReference>
<dbReference type="Proteomes" id="UP000231279">
    <property type="component" value="Unassembled WGS sequence"/>
</dbReference>
<organism evidence="5 6">
    <name type="scientific">Handroanthus impetiginosus</name>
    <dbReference type="NCBI Taxonomy" id="429701"/>
    <lineage>
        <taxon>Eukaryota</taxon>
        <taxon>Viridiplantae</taxon>
        <taxon>Streptophyta</taxon>
        <taxon>Embryophyta</taxon>
        <taxon>Tracheophyta</taxon>
        <taxon>Spermatophyta</taxon>
        <taxon>Magnoliopsida</taxon>
        <taxon>eudicotyledons</taxon>
        <taxon>Gunneridae</taxon>
        <taxon>Pentapetalae</taxon>
        <taxon>asterids</taxon>
        <taxon>lamiids</taxon>
        <taxon>Lamiales</taxon>
        <taxon>Bignoniaceae</taxon>
        <taxon>Crescentiina</taxon>
        <taxon>Tabebuia alliance</taxon>
        <taxon>Handroanthus</taxon>
    </lineage>
</organism>
<keyword evidence="2" id="KW-0472">Membrane</keyword>
<protein>
    <recommendedName>
        <fullName evidence="4">Bacterial surface antigen (D15) domain-containing protein</fullName>
    </recommendedName>
</protein>
<evidence type="ECO:0000256" key="1">
    <source>
        <dbReference type="ARBA" id="ARBA00022805"/>
    </source>
</evidence>
<name>A0A2G9G9H1_9LAMI</name>
<keyword evidence="1" id="KW-0934">Plastid</keyword>
<reference evidence="6" key="1">
    <citation type="journal article" date="2018" name="Gigascience">
        <title>Genome assembly of the Pink Ipe (Handroanthus impetiginosus, Bignoniaceae), a highly valued, ecologically keystone Neotropical timber forest tree.</title>
        <authorList>
            <person name="Silva-Junior O.B."/>
            <person name="Grattapaglia D."/>
            <person name="Novaes E."/>
            <person name="Collevatti R.G."/>
        </authorList>
    </citation>
    <scope>NUCLEOTIDE SEQUENCE [LARGE SCALE GENOMIC DNA]</scope>
    <source>
        <strain evidence="6">cv. UFG-1</strain>
    </source>
</reference>
<dbReference type="Pfam" id="PF01103">
    <property type="entry name" value="Omp85"/>
    <property type="match status" value="1"/>
</dbReference>
<dbReference type="EMBL" id="NKXS01006165">
    <property type="protein sequence ID" value="PIN01916.1"/>
    <property type="molecule type" value="Genomic_DNA"/>
</dbReference>
<gene>
    <name evidence="5" type="ORF">CDL12_25572</name>
</gene>
<dbReference type="OrthoDB" id="2013615at2759"/>
<comment type="caution">
    <text evidence="5">The sequence shown here is derived from an EMBL/GenBank/DDBJ whole genome shotgun (WGS) entry which is preliminary data.</text>
</comment>
<dbReference type="PANTHER" id="PTHR12815:SF40">
    <property type="entry name" value="OUTER ENVELOPE PROTEIN 36, CHLOROPLASTIC-RELATED"/>
    <property type="match status" value="1"/>
</dbReference>
<evidence type="ECO:0000256" key="3">
    <source>
        <dbReference type="ARBA" id="ARBA00024013"/>
    </source>
</evidence>
<evidence type="ECO:0000313" key="6">
    <source>
        <dbReference type="Proteomes" id="UP000231279"/>
    </source>
</evidence>
<evidence type="ECO:0000313" key="5">
    <source>
        <dbReference type="EMBL" id="PIN01916.1"/>
    </source>
</evidence>
<keyword evidence="1" id="KW-1002">Plastid outer membrane</keyword>
<sequence length="361" mass="39097">MGAQKSIHAGNAKIDFNVDFTQKLCAAMMFQPFRNAVAGSPLSHVIGSLCIKHPNLFGKSEKLDVLWDKGLCDSNILITYRKPRPEWLSQHAFIIQHSMSPETGIHGIPVDNFSRTRSGGVNLRRFSAGVDLSEPASSNWSSKTSVKIEHVSPVNDEGRSISRDHHGFPVTCSGGYHDNMVVLKQESRFANANDCSFTRFSLQIEQGIPILSKWLLFNRFKFVASKGVRFGPAFFLTSLTGGSIVGDIAPYQAFSIGGQSSVRGYGEGAVGSGRSCLVANSELTLPLNPMLEGAVFLDCGSDLGSGRHVPGNPSLRHGKPGTGVGVGCGLRFKSHLGHFQVDYAVNAFQQRTVYFGFSNLS</sequence>
<evidence type="ECO:0000256" key="2">
    <source>
        <dbReference type="ARBA" id="ARBA00023136"/>
    </source>
</evidence>
<feature type="domain" description="Bacterial surface antigen (D15)" evidence="4">
    <location>
        <begin position="55"/>
        <end position="348"/>
    </location>
</feature>
<dbReference type="Gene3D" id="2.40.160.50">
    <property type="entry name" value="membrane protein fhac: a member of the omp85/tpsb transporter family"/>
    <property type="match status" value="1"/>
</dbReference>